<proteinExistence type="predicted"/>
<feature type="compositionally biased region" description="Basic and acidic residues" evidence="1">
    <location>
        <begin position="223"/>
        <end position="245"/>
    </location>
</feature>
<dbReference type="EMBL" id="CAXHBF010000155">
    <property type="protein sequence ID" value="CAK9855337.1"/>
    <property type="molecule type" value="Genomic_DNA"/>
</dbReference>
<dbReference type="Proteomes" id="UP001497522">
    <property type="component" value="Unassembled WGS sequence"/>
</dbReference>
<evidence type="ECO:0000313" key="3">
    <source>
        <dbReference type="Proteomes" id="UP001497522"/>
    </source>
</evidence>
<comment type="caution">
    <text evidence="2">The sequence shown here is derived from an EMBL/GenBank/DDBJ whole genome shotgun (WGS) entry which is preliminary data.</text>
</comment>
<protein>
    <recommendedName>
        <fullName evidence="4">DNA-binding protein RHL1</fullName>
    </recommendedName>
</protein>
<reference evidence="2" key="1">
    <citation type="submission" date="2024-03" db="EMBL/GenBank/DDBJ databases">
        <authorList>
            <consortium name="ELIXIR-Norway"/>
            <consortium name="Elixir Norway"/>
        </authorList>
    </citation>
    <scope>NUCLEOTIDE SEQUENCE</scope>
</reference>
<feature type="region of interest" description="Disordered" evidence="1">
    <location>
        <begin position="222"/>
        <end position="245"/>
    </location>
</feature>
<evidence type="ECO:0000313" key="2">
    <source>
        <dbReference type="EMBL" id="CAK9855337.1"/>
    </source>
</evidence>
<organism evidence="2 3">
    <name type="scientific">Sphagnum jensenii</name>
    <dbReference type="NCBI Taxonomy" id="128206"/>
    <lineage>
        <taxon>Eukaryota</taxon>
        <taxon>Viridiplantae</taxon>
        <taxon>Streptophyta</taxon>
        <taxon>Embryophyta</taxon>
        <taxon>Bryophyta</taxon>
        <taxon>Sphagnophytina</taxon>
        <taxon>Sphagnopsida</taxon>
        <taxon>Sphagnales</taxon>
        <taxon>Sphagnaceae</taxon>
        <taxon>Sphagnum</taxon>
    </lineage>
</organism>
<evidence type="ECO:0008006" key="4">
    <source>
        <dbReference type="Google" id="ProtNLM"/>
    </source>
</evidence>
<sequence>MAKGASSSKQEGSAITEQKAVEAESKRLLDLSFSRGVLSQNKAHPANPLRPSKAVLKCNGKDIVKKGHRKNKYLFAFPGLVAPVAGGKFGDLTQLDSKNPILYVDFPQGRLKLFGTIVYPKNKYLTLNFVRGSNIICEDCFESLVVFSVAWWIGTKDDNPEELRLEMPLDLQQEKHADFDFKAGAGRARAFKESLEEDTIEHKHDQLEVPKGQLRMDQCFRSNKQDESDVKVEKQTEEKQDSDVEQRTLIHLEDTPTPIRQSARIAGKKFKYTQSPSSSSLSLEDEKEEKGDSASDTSEFKLNSGRGLFTTKTDVDDSSFASTKEHNAVSGVSNKKRGIATSILELSDEEEAKDDDLVAPSQNSVAKGIPVGEVQTSSVQVIASSGGGLKQSSLASFLFKPSEKASQQDPLWLLYGFYVFEILQTCLGHVQDPEVEAEQSHNSTETGTTKTYRRKRERTVTPQKPVPEVKGFRGKGKSPAKKRKTEAKDSQLNEEPIDVSDDD</sequence>
<dbReference type="InterPro" id="IPR038859">
    <property type="entry name" value="RHL1"/>
</dbReference>
<evidence type="ECO:0000256" key="1">
    <source>
        <dbReference type="SAM" id="MobiDB-lite"/>
    </source>
</evidence>
<gene>
    <name evidence="2" type="ORF">CSSPJE1EN2_LOCUS25269</name>
</gene>
<accession>A0ABP0ZZ87</accession>
<dbReference type="PANTHER" id="PTHR35698">
    <property type="entry name" value="DNA-BINDING PROTEIN RHL1"/>
    <property type="match status" value="1"/>
</dbReference>
<dbReference type="PANTHER" id="PTHR35698:SF2">
    <property type="entry name" value="DNA-BINDING PROTEIN RHL1"/>
    <property type="match status" value="1"/>
</dbReference>
<name>A0ABP0ZZ87_9BRYO</name>
<feature type="compositionally biased region" description="Basic residues" evidence="1">
    <location>
        <begin position="472"/>
        <end position="485"/>
    </location>
</feature>
<feature type="region of interest" description="Disordered" evidence="1">
    <location>
        <begin position="435"/>
        <end position="503"/>
    </location>
</feature>
<keyword evidence="3" id="KW-1185">Reference proteome</keyword>
<feature type="region of interest" description="Disordered" evidence="1">
    <location>
        <begin position="268"/>
        <end position="304"/>
    </location>
</feature>